<proteinExistence type="predicted"/>
<comment type="caution">
    <text evidence="1">The sequence shown here is derived from an EMBL/GenBank/DDBJ whole genome shotgun (WGS) entry which is preliminary data.</text>
</comment>
<dbReference type="InterPro" id="IPR012340">
    <property type="entry name" value="NA-bd_OB-fold"/>
</dbReference>
<organism evidence="1 2">
    <name type="scientific">Corchorus olitorius</name>
    <dbReference type="NCBI Taxonomy" id="93759"/>
    <lineage>
        <taxon>Eukaryota</taxon>
        <taxon>Viridiplantae</taxon>
        <taxon>Streptophyta</taxon>
        <taxon>Embryophyta</taxon>
        <taxon>Tracheophyta</taxon>
        <taxon>Spermatophyta</taxon>
        <taxon>Magnoliopsida</taxon>
        <taxon>eudicotyledons</taxon>
        <taxon>Gunneridae</taxon>
        <taxon>Pentapetalae</taxon>
        <taxon>rosids</taxon>
        <taxon>malvids</taxon>
        <taxon>Malvales</taxon>
        <taxon>Malvaceae</taxon>
        <taxon>Grewioideae</taxon>
        <taxon>Apeibeae</taxon>
        <taxon>Corchorus</taxon>
    </lineage>
</organism>
<dbReference type="EMBL" id="AWUE01023019">
    <property type="protein sequence ID" value="OMO55207.1"/>
    <property type="molecule type" value="Genomic_DNA"/>
</dbReference>
<evidence type="ECO:0000313" key="1">
    <source>
        <dbReference type="EMBL" id="OMO55207.1"/>
    </source>
</evidence>
<dbReference type="Proteomes" id="UP000187203">
    <property type="component" value="Unassembled WGS sequence"/>
</dbReference>
<evidence type="ECO:0000313" key="2">
    <source>
        <dbReference type="Proteomes" id="UP000187203"/>
    </source>
</evidence>
<dbReference type="AlphaFoldDB" id="A0A1R3GAX2"/>
<protein>
    <submittedName>
        <fullName evidence="1">Nucleic acid-binding protein</fullName>
    </submittedName>
</protein>
<gene>
    <name evidence="1" type="ORF">COLO4_36127</name>
</gene>
<dbReference type="Gene3D" id="2.40.50.140">
    <property type="entry name" value="Nucleic acid-binding proteins"/>
    <property type="match status" value="1"/>
</dbReference>
<keyword evidence="2" id="KW-1185">Reference proteome</keyword>
<reference evidence="2" key="1">
    <citation type="submission" date="2013-09" db="EMBL/GenBank/DDBJ databases">
        <title>Corchorus olitorius genome sequencing.</title>
        <authorList>
            <person name="Alam M."/>
            <person name="Haque M.S."/>
            <person name="Islam M.S."/>
            <person name="Emdad E.M."/>
            <person name="Islam M.M."/>
            <person name="Ahmed B."/>
            <person name="Halim A."/>
            <person name="Hossen Q.M.M."/>
            <person name="Hossain M.Z."/>
            <person name="Ahmed R."/>
            <person name="Khan M.M."/>
            <person name="Islam R."/>
            <person name="Rashid M.M."/>
            <person name="Khan S.A."/>
            <person name="Rahman M.S."/>
            <person name="Alam M."/>
            <person name="Yahiya A.S."/>
            <person name="Khan M.S."/>
            <person name="Azam M.S."/>
            <person name="Haque T."/>
            <person name="Lashkar M.Z.H."/>
            <person name="Akhand A.I."/>
            <person name="Morshed G."/>
            <person name="Roy S."/>
            <person name="Uddin K.S."/>
            <person name="Rabeya T."/>
            <person name="Hossain A.S."/>
            <person name="Chowdhury A."/>
            <person name="Snigdha A.R."/>
            <person name="Mortoza M.S."/>
            <person name="Matin S.A."/>
            <person name="Hoque S.M.E."/>
            <person name="Islam M.K."/>
            <person name="Roy D.K."/>
            <person name="Haider R."/>
            <person name="Moosa M.M."/>
            <person name="Elias S.M."/>
            <person name="Hasan A.M."/>
            <person name="Jahan S."/>
            <person name="Shafiuddin M."/>
            <person name="Mahmood N."/>
            <person name="Shommy N.S."/>
        </authorList>
    </citation>
    <scope>NUCLEOTIDE SEQUENCE [LARGE SCALE GENOMIC DNA]</scope>
    <source>
        <strain evidence="2">cv. O-4</strain>
    </source>
</reference>
<accession>A0A1R3GAX2</accession>
<name>A0A1R3GAX2_9ROSI</name>
<dbReference type="SUPFAM" id="SSF50249">
    <property type="entry name" value="Nucleic acid-binding proteins"/>
    <property type="match status" value="1"/>
</dbReference>
<sequence>MSLSFDPKIDEFDIMSTVNLGTNPFLQLPDSHSGITKHRFPCNGSPVTMLSGADTEALSACPYYGAYNTKIASLLIMNPLAMKGLKFKVTAKIIKLQSKVGWYYHSGNCCSAGIESTRCGYQCQVHGATIPQKNLRLSLVIEEDSFKLQAVVFGTLAYRLTGVNVTALTLAEWMNFLQIPSAAGHILDKQYEFILGILNHSYGPALTFKVYRFLPVDATFLGTTKPTLKCSTGIQLSKIISPCTLWPFMLWIGCLESFPSNTHLLWTSC</sequence>